<keyword evidence="2" id="KW-1185">Reference proteome</keyword>
<feature type="non-terminal residue" evidence="1">
    <location>
        <position position="1"/>
    </location>
</feature>
<reference evidence="1" key="1">
    <citation type="submission" date="2021-06" db="EMBL/GenBank/DDBJ databases">
        <authorList>
            <person name="Kallberg Y."/>
            <person name="Tangrot J."/>
            <person name="Rosling A."/>
        </authorList>
    </citation>
    <scope>NUCLEOTIDE SEQUENCE</scope>
    <source>
        <strain evidence="1">MA461A</strain>
    </source>
</reference>
<proteinExistence type="predicted"/>
<protein>
    <submittedName>
        <fullName evidence="1">14236_t:CDS:1</fullName>
    </submittedName>
</protein>
<dbReference type="EMBL" id="CAJVQC010132249">
    <property type="protein sequence ID" value="CAG8841916.1"/>
    <property type="molecule type" value="Genomic_DNA"/>
</dbReference>
<gene>
    <name evidence="1" type="ORF">RPERSI_LOCUS32085</name>
</gene>
<sequence>EDYRQMQNSNVTKVTISPNNGSPNFNSITEQISESKQDMEIDTSLPKEVIPEKIPQEIKCPTSNPAIHNQKRVTGGSRSHKKKGIDELKHELFNPPSKSDGLSSINHNNVSEISEMARPRKITYDSIDEASQHLAQLCNKAIDAKNRANRANQKEILCWCLY</sequence>
<evidence type="ECO:0000313" key="1">
    <source>
        <dbReference type="EMBL" id="CAG8841916.1"/>
    </source>
</evidence>
<dbReference type="Proteomes" id="UP000789920">
    <property type="component" value="Unassembled WGS sequence"/>
</dbReference>
<comment type="caution">
    <text evidence="1">The sequence shown here is derived from an EMBL/GenBank/DDBJ whole genome shotgun (WGS) entry which is preliminary data.</text>
</comment>
<organism evidence="1 2">
    <name type="scientific">Racocetra persica</name>
    <dbReference type="NCBI Taxonomy" id="160502"/>
    <lineage>
        <taxon>Eukaryota</taxon>
        <taxon>Fungi</taxon>
        <taxon>Fungi incertae sedis</taxon>
        <taxon>Mucoromycota</taxon>
        <taxon>Glomeromycotina</taxon>
        <taxon>Glomeromycetes</taxon>
        <taxon>Diversisporales</taxon>
        <taxon>Gigasporaceae</taxon>
        <taxon>Racocetra</taxon>
    </lineage>
</organism>
<name>A0ACA9SNP7_9GLOM</name>
<evidence type="ECO:0000313" key="2">
    <source>
        <dbReference type="Proteomes" id="UP000789920"/>
    </source>
</evidence>
<accession>A0ACA9SNP7</accession>